<dbReference type="GO" id="GO:0005737">
    <property type="term" value="C:cytoplasm"/>
    <property type="evidence" value="ECO:0007669"/>
    <property type="project" value="TreeGrafter"/>
</dbReference>
<sequence length="205" mass="22382">MNLLLVRHGQTAFNLEQRYLGALDPPLNDTGIAQAQRLRARLPEGIDVLISSPLLRARQTAEILRGESGPAVVVNDAFRERNVGVFEGLTQREARLAFPGLWARNITRQWSAAPDEGETIAAVFARVHAGLAELLQHNADATVLLVAHGFVAKVIRAIARGDHHDLFDWQLDNAAICELQVSPPLTSFTAEYGSNTLPQVTPNLA</sequence>
<dbReference type="InterPro" id="IPR001345">
    <property type="entry name" value="PG/BPGM_mutase_AS"/>
</dbReference>
<feature type="active site" description="Proton donor/acceptor" evidence="1">
    <location>
        <position position="80"/>
    </location>
</feature>
<dbReference type="PANTHER" id="PTHR48100">
    <property type="entry name" value="BROAD-SPECIFICITY PHOSPHATASE YOR283W-RELATED"/>
    <property type="match status" value="1"/>
</dbReference>
<protein>
    <recommendedName>
        <fullName evidence="5">Histidine phosphatase family protein</fullName>
    </recommendedName>
</protein>
<dbReference type="Pfam" id="PF00300">
    <property type="entry name" value="His_Phos_1"/>
    <property type="match status" value="1"/>
</dbReference>
<dbReference type="SMART" id="SM00855">
    <property type="entry name" value="PGAM"/>
    <property type="match status" value="1"/>
</dbReference>
<organism evidence="3 4">
    <name type="scientific">Pseudomonas fulva</name>
    <dbReference type="NCBI Taxonomy" id="47880"/>
    <lineage>
        <taxon>Bacteria</taxon>
        <taxon>Pseudomonadati</taxon>
        <taxon>Pseudomonadota</taxon>
        <taxon>Gammaproteobacteria</taxon>
        <taxon>Pseudomonadales</taxon>
        <taxon>Pseudomonadaceae</taxon>
        <taxon>Pseudomonas</taxon>
    </lineage>
</organism>
<dbReference type="AlphaFoldDB" id="A0A0D0JQU3"/>
<dbReference type="EMBL" id="JXQW01000111">
    <property type="protein sequence ID" value="KIP89081.1"/>
    <property type="molecule type" value="Genomic_DNA"/>
</dbReference>
<dbReference type="PANTHER" id="PTHR48100:SF59">
    <property type="entry name" value="ADENOSYLCOBALAMIN_ALPHA-RIBAZOLE PHOSPHATASE"/>
    <property type="match status" value="1"/>
</dbReference>
<dbReference type="PROSITE" id="PS00175">
    <property type="entry name" value="PG_MUTASE"/>
    <property type="match status" value="1"/>
</dbReference>
<evidence type="ECO:0000256" key="1">
    <source>
        <dbReference type="PIRSR" id="PIRSR613078-1"/>
    </source>
</evidence>
<feature type="binding site" evidence="2">
    <location>
        <position position="56"/>
    </location>
    <ligand>
        <name>substrate</name>
    </ligand>
</feature>
<evidence type="ECO:0000313" key="3">
    <source>
        <dbReference type="EMBL" id="KIP89081.1"/>
    </source>
</evidence>
<dbReference type="InterPro" id="IPR029033">
    <property type="entry name" value="His_PPase_superfam"/>
</dbReference>
<dbReference type="GO" id="GO:0016791">
    <property type="term" value="F:phosphatase activity"/>
    <property type="evidence" value="ECO:0007669"/>
    <property type="project" value="TreeGrafter"/>
</dbReference>
<dbReference type="Proteomes" id="UP000032068">
    <property type="component" value="Unassembled WGS sequence"/>
</dbReference>
<feature type="active site" description="Tele-phosphohistidine intermediate" evidence="1">
    <location>
        <position position="8"/>
    </location>
</feature>
<evidence type="ECO:0000313" key="4">
    <source>
        <dbReference type="Proteomes" id="UP000032068"/>
    </source>
</evidence>
<accession>A0A0D0JQU3</accession>
<proteinExistence type="predicted"/>
<evidence type="ECO:0008006" key="5">
    <source>
        <dbReference type="Google" id="ProtNLM"/>
    </source>
</evidence>
<comment type="caution">
    <text evidence="3">The sequence shown here is derived from an EMBL/GenBank/DDBJ whole genome shotgun (WGS) entry which is preliminary data.</text>
</comment>
<name>A0A0D0JQU3_9PSED</name>
<evidence type="ECO:0000256" key="2">
    <source>
        <dbReference type="PIRSR" id="PIRSR613078-2"/>
    </source>
</evidence>
<feature type="binding site" evidence="2">
    <location>
        <begin position="7"/>
        <end position="14"/>
    </location>
    <ligand>
        <name>substrate</name>
    </ligand>
</feature>
<dbReference type="InterPro" id="IPR050275">
    <property type="entry name" value="PGM_Phosphatase"/>
</dbReference>
<dbReference type="SUPFAM" id="SSF53254">
    <property type="entry name" value="Phosphoglycerate mutase-like"/>
    <property type="match status" value="1"/>
</dbReference>
<gene>
    <name evidence="3" type="ORF">RU08_24330</name>
</gene>
<reference evidence="3 4" key="1">
    <citation type="submission" date="2014-12" db="EMBL/GenBank/DDBJ databases">
        <title>16Stimator: statistical estimation of ribosomal gene copy numbers from draft genome assemblies.</title>
        <authorList>
            <person name="Perisin M.A."/>
            <person name="Vetter M."/>
            <person name="Gilbert J.A."/>
            <person name="Bergelson J."/>
        </authorList>
    </citation>
    <scope>NUCLEOTIDE SEQUENCE [LARGE SCALE GENOMIC DNA]</scope>
    <source>
        <strain evidence="3 4">MEJ086</strain>
    </source>
</reference>
<dbReference type="CDD" id="cd07067">
    <property type="entry name" value="HP_PGM_like"/>
    <property type="match status" value="1"/>
</dbReference>
<dbReference type="OrthoDB" id="9082843at2"/>
<dbReference type="Gene3D" id="3.40.50.1240">
    <property type="entry name" value="Phosphoglycerate mutase-like"/>
    <property type="match status" value="1"/>
</dbReference>
<dbReference type="InterPro" id="IPR013078">
    <property type="entry name" value="His_Pase_superF_clade-1"/>
</dbReference>
<dbReference type="RefSeq" id="WP_042556466.1">
    <property type="nucleotide sequence ID" value="NZ_JXQW01000111.1"/>
</dbReference>